<organism evidence="1 2">
    <name type="scientific">Rhabditophanes sp. KR3021</name>
    <dbReference type="NCBI Taxonomy" id="114890"/>
    <lineage>
        <taxon>Eukaryota</taxon>
        <taxon>Metazoa</taxon>
        <taxon>Ecdysozoa</taxon>
        <taxon>Nematoda</taxon>
        <taxon>Chromadorea</taxon>
        <taxon>Rhabditida</taxon>
        <taxon>Tylenchina</taxon>
        <taxon>Panagrolaimomorpha</taxon>
        <taxon>Strongyloidoidea</taxon>
        <taxon>Alloionematidae</taxon>
        <taxon>Rhabditophanes</taxon>
    </lineage>
</organism>
<reference evidence="2" key="1">
    <citation type="submission" date="2016-11" db="UniProtKB">
        <authorList>
            <consortium name="WormBaseParasite"/>
        </authorList>
    </citation>
    <scope>IDENTIFICATION</scope>
    <source>
        <strain evidence="2">KR3021</strain>
    </source>
</reference>
<protein>
    <submittedName>
        <fullName evidence="2">Phosphoglycerate kinase</fullName>
    </submittedName>
</protein>
<dbReference type="WBParaSite" id="RSKR_0001096700.1">
    <property type="protein sequence ID" value="RSKR_0001096700.1"/>
    <property type="gene ID" value="RSKR_0001096700"/>
</dbReference>
<dbReference type="Proteomes" id="UP000095286">
    <property type="component" value="Unplaced"/>
</dbReference>
<proteinExistence type="predicted"/>
<evidence type="ECO:0000313" key="1">
    <source>
        <dbReference type="Proteomes" id="UP000095286"/>
    </source>
</evidence>
<evidence type="ECO:0000313" key="2">
    <source>
        <dbReference type="WBParaSite" id="RSKR_0001096700.1"/>
    </source>
</evidence>
<accession>A0AC35UG62</accession>
<name>A0AC35UG62_9BILA</name>
<sequence>MSFSNKLSIDQVNISGKRILMRVDYSVPMKEGQITNNQRIAATIPTINYALDNGAKSVVIMSHMGRPDGRKNTKFTLAPVAIELQKLLGRKVIFVGDCVGEEVEKVTANPETGSVILLENVRYYAEEEGKGVDENGEKFKAKAEDVVKFRKSLSKHGDIYVNDAFGTAHRAHSSMVGCDLEHKVAGFLMKKELQYFAKALENPVRPFLAILGGAKVADKIQLIKNLLDKVDEMIIGGGMAFTFLKVHDKMSIGNSLYDEEGAKIVEEILEKAKAKNVKIHLPVDFVIADKFADNATFKTATKEEGIAEGWMGLDMGPKSAAAFTEVVLRAKTIVWNGPPGVFEMEPTSQGTQALLKAVVDVTKTGAITIIGGGDTATCAKRYNSEDKVSHCSTGGGASLNLLEGAILPGVDALSSK</sequence>